<comment type="pathway">
    <text evidence="2">Glycan metabolism; cellulose degradation.</text>
</comment>
<dbReference type="Pfam" id="PF00933">
    <property type="entry name" value="Glyco_hydro_3"/>
    <property type="match status" value="1"/>
</dbReference>
<evidence type="ECO:0000256" key="5">
    <source>
        <dbReference type="ARBA" id="ARBA00022729"/>
    </source>
</evidence>
<keyword evidence="11" id="KW-0624">Polysaccharide degradation</keyword>
<dbReference type="PRINTS" id="PR00133">
    <property type="entry name" value="GLHYDRLASE3"/>
</dbReference>
<proteinExistence type="inferred from homology"/>
<evidence type="ECO:0000256" key="1">
    <source>
        <dbReference type="ARBA" id="ARBA00000448"/>
    </source>
</evidence>
<dbReference type="FunFam" id="3.20.20.300:FF:000002">
    <property type="entry name" value="Probable beta-glucosidase"/>
    <property type="match status" value="1"/>
</dbReference>
<dbReference type="EMBL" id="AP024420">
    <property type="protein sequence ID" value="BCR89286.1"/>
    <property type="molecule type" value="Genomic_DNA"/>
</dbReference>
<evidence type="ECO:0000259" key="16">
    <source>
        <dbReference type="Pfam" id="PF00933"/>
    </source>
</evidence>
<protein>
    <recommendedName>
        <fullName evidence="12">Probable beta-glucosidase M</fullName>
        <ecNumber evidence="4">3.2.1.21</ecNumber>
    </recommendedName>
    <alternativeName>
        <fullName evidence="13">Beta-D-glucoside glucohydrolase M</fullName>
    </alternativeName>
    <alternativeName>
        <fullName evidence="14">Cellobiase M</fullName>
    </alternativeName>
    <alternativeName>
        <fullName evidence="15">Gentiobiase M</fullName>
    </alternativeName>
</protein>
<keyword evidence="7" id="KW-0136">Cellulose degradation</keyword>
<reference evidence="17" key="1">
    <citation type="submission" date="2021-01" db="EMBL/GenBank/DDBJ databases">
        <authorList>
            <consortium name="Aspergillus chevalieri M1 genome sequencing consortium"/>
            <person name="Kazuki M."/>
            <person name="Futagami T."/>
        </authorList>
    </citation>
    <scope>NUCLEOTIDE SEQUENCE</scope>
    <source>
        <strain evidence="17">M1</strain>
    </source>
</reference>
<comment type="catalytic activity">
    <reaction evidence="1">
        <text>Hydrolysis of terminal, non-reducing beta-D-glucosyl residues with release of beta-D-glucose.</text>
        <dbReference type="EC" id="3.2.1.21"/>
    </reaction>
</comment>
<dbReference type="InterPro" id="IPR050288">
    <property type="entry name" value="Cellulose_deg_GH3"/>
</dbReference>
<dbReference type="GeneID" id="66983644"/>
<evidence type="ECO:0000256" key="2">
    <source>
        <dbReference type="ARBA" id="ARBA00004987"/>
    </source>
</evidence>
<dbReference type="GO" id="GO:0008422">
    <property type="term" value="F:beta-glucosidase activity"/>
    <property type="evidence" value="ECO:0007669"/>
    <property type="project" value="UniProtKB-EC"/>
</dbReference>
<dbReference type="PANTHER" id="PTHR42715">
    <property type="entry name" value="BETA-GLUCOSIDASE"/>
    <property type="match status" value="1"/>
</dbReference>
<evidence type="ECO:0000256" key="10">
    <source>
        <dbReference type="ARBA" id="ARBA00023295"/>
    </source>
</evidence>
<feature type="domain" description="Glycoside hydrolase family 3 N-terminal" evidence="16">
    <location>
        <begin position="48"/>
        <end position="299"/>
    </location>
</feature>
<sequence>MAGNGGWGEALSKAQATVSQMSLEEKVNITVGYGSKTTACSGSVPAINRLGFPGMCVQDDPAGVRGAEGVNSYPAGVHVGASWNKSLAYDQAYAMAGEFKRSGATVSLGPAVLGPFSRIARGGRNWEGFAADPYLSGILGANSVEGAQDGGVVSCTKHSIGNEQEEHRFEKRDPVTNHTIETSSSNIDDKTMHEMYMWPFADAVHAGTASIMCSYQRVNNSYACQNSKIMNGLLKTELGFQGFVMSDFKGQKTGTASALAGMDMTMPLATPYWGSHLLEAVRNGSVPDAQLENMATRVIAAWYYSNQDDPSVPPVGVGIPYDIHSPHTMIDARDPNDADTLLQGAIEGHVLVKNIDKASP</sequence>
<dbReference type="RefSeq" id="XP_043137808.1">
    <property type="nucleotide sequence ID" value="XM_043280206.1"/>
</dbReference>
<name>A0A7R7ZQ11_ASPCH</name>
<dbReference type="Proteomes" id="UP000637239">
    <property type="component" value="Chromosome 5"/>
</dbReference>
<keyword evidence="8" id="KW-0325">Glycoprotein</keyword>
<dbReference type="Gene3D" id="3.20.20.300">
    <property type="entry name" value="Glycoside hydrolase, family 3, N-terminal domain"/>
    <property type="match status" value="1"/>
</dbReference>
<evidence type="ECO:0000256" key="13">
    <source>
        <dbReference type="ARBA" id="ARBA00041282"/>
    </source>
</evidence>
<evidence type="ECO:0000256" key="11">
    <source>
        <dbReference type="ARBA" id="ARBA00023326"/>
    </source>
</evidence>
<keyword evidence="6" id="KW-0378">Hydrolase</keyword>
<evidence type="ECO:0000256" key="8">
    <source>
        <dbReference type="ARBA" id="ARBA00023180"/>
    </source>
</evidence>
<dbReference type="AlphaFoldDB" id="A0A7R7ZQ11"/>
<dbReference type="InterPro" id="IPR017853">
    <property type="entry name" value="GH"/>
</dbReference>
<keyword evidence="10" id="KW-0326">Glycosidase</keyword>
<dbReference type="SUPFAM" id="SSF51445">
    <property type="entry name" value="(Trans)glycosidases"/>
    <property type="match status" value="1"/>
</dbReference>
<dbReference type="EC" id="3.2.1.21" evidence="4"/>
<dbReference type="PANTHER" id="PTHR42715:SF5">
    <property type="entry name" value="BETA-GLUCOSIDASE M-RELATED"/>
    <property type="match status" value="1"/>
</dbReference>
<dbReference type="KEGG" id="ache:ACHE_50484S"/>
<keyword evidence="5" id="KW-0732">Signal</keyword>
<organism evidence="17 18">
    <name type="scientific">Aspergillus chevalieri</name>
    <name type="common">Eurotium chevalieri</name>
    <dbReference type="NCBI Taxonomy" id="182096"/>
    <lineage>
        <taxon>Eukaryota</taxon>
        <taxon>Fungi</taxon>
        <taxon>Dikarya</taxon>
        <taxon>Ascomycota</taxon>
        <taxon>Pezizomycotina</taxon>
        <taxon>Eurotiomycetes</taxon>
        <taxon>Eurotiomycetidae</taxon>
        <taxon>Eurotiales</taxon>
        <taxon>Aspergillaceae</taxon>
        <taxon>Aspergillus</taxon>
        <taxon>Aspergillus subgen. Aspergillus</taxon>
    </lineage>
</organism>
<accession>A0A7R7ZQ11</accession>
<evidence type="ECO:0000256" key="6">
    <source>
        <dbReference type="ARBA" id="ARBA00022801"/>
    </source>
</evidence>
<dbReference type="InterPro" id="IPR036962">
    <property type="entry name" value="Glyco_hydro_3_N_sf"/>
</dbReference>
<keyword evidence="9" id="KW-0119">Carbohydrate metabolism</keyword>
<comment type="similarity">
    <text evidence="3">Belongs to the glycosyl hydrolase 3 family.</text>
</comment>
<gene>
    <name evidence="17" type="ORF">ACHE_50484S</name>
</gene>
<evidence type="ECO:0000256" key="3">
    <source>
        <dbReference type="ARBA" id="ARBA00005336"/>
    </source>
</evidence>
<evidence type="ECO:0000313" key="18">
    <source>
        <dbReference type="Proteomes" id="UP000637239"/>
    </source>
</evidence>
<evidence type="ECO:0000256" key="7">
    <source>
        <dbReference type="ARBA" id="ARBA00023001"/>
    </source>
</evidence>
<reference evidence="17" key="2">
    <citation type="submission" date="2021-02" db="EMBL/GenBank/DDBJ databases">
        <title>Aspergillus chevalieri M1 genome sequence.</title>
        <authorList>
            <person name="Kadooka C."/>
            <person name="Mori K."/>
            <person name="Futagami T."/>
        </authorList>
    </citation>
    <scope>NUCLEOTIDE SEQUENCE</scope>
    <source>
        <strain evidence="17">M1</strain>
    </source>
</reference>
<evidence type="ECO:0000256" key="12">
    <source>
        <dbReference type="ARBA" id="ARBA00039571"/>
    </source>
</evidence>
<evidence type="ECO:0000256" key="15">
    <source>
        <dbReference type="ARBA" id="ARBA00041805"/>
    </source>
</evidence>
<dbReference type="InterPro" id="IPR001764">
    <property type="entry name" value="Glyco_hydro_3_N"/>
</dbReference>
<keyword evidence="18" id="KW-1185">Reference proteome</keyword>
<evidence type="ECO:0000256" key="9">
    <source>
        <dbReference type="ARBA" id="ARBA00023277"/>
    </source>
</evidence>
<evidence type="ECO:0000256" key="14">
    <source>
        <dbReference type="ARBA" id="ARBA00041589"/>
    </source>
</evidence>
<evidence type="ECO:0000313" key="17">
    <source>
        <dbReference type="EMBL" id="BCR89286.1"/>
    </source>
</evidence>
<evidence type="ECO:0000256" key="4">
    <source>
        <dbReference type="ARBA" id="ARBA00012744"/>
    </source>
</evidence>
<dbReference type="GO" id="GO:0030245">
    <property type="term" value="P:cellulose catabolic process"/>
    <property type="evidence" value="ECO:0007669"/>
    <property type="project" value="UniProtKB-KW"/>
</dbReference>